<evidence type="ECO:0000256" key="5">
    <source>
        <dbReference type="ARBA" id="ARBA00023136"/>
    </source>
</evidence>
<dbReference type="EMBL" id="UGMN01000004">
    <property type="protein sequence ID" value="STV52017.1"/>
    <property type="molecule type" value="Genomic_DNA"/>
</dbReference>
<dbReference type="AlphaFoldDB" id="A0A378BTG0"/>
<organism evidence="10 11">
    <name type="scientific">Klebsiella pneumoniae</name>
    <dbReference type="NCBI Taxonomy" id="573"/>
    <lineage>
        <taxon>Bacteria</taxon>
        <taxon>Pseudomonadati</taxon>
        <taxon>Pseudomonadota</taxon>
        <taxon>Gammaproteobacteria</taxon>
        <taxon>Enterobacterales</taxon>
        <taxon>Enterobacteriaceae</taxon>
        <taxon>Klebsiella/Raoultella group</taxon>
        <taxon>Klebsiella</taxon>
        <taxon>Klebsiella pneumoniae complex</taxon>
    </lineage>
</organism>
<evidence type="ECO:0000256" key="2">
    <source>
        <dbReference type="ARBA" id="ARBA00022475"/>
    </source>
</evidence>
<evidence type="ECO:0000259" key="9">
    <source>
        <dbReference type="Pfam" id="PF13515"/>
    </source>
</evidence>
<gene>
    <name evidence="10" type="ORF">NCTC5053_05307</name>
</gene>
<feature type="transmembrane region" description="Helical" evidence="8">
    <location>
        <begin position="131"/>
        <end position="151"/>
    </location>
</feature>
<dbReference type="GO" id="GO:0005886">
    <property type="term" value="C:plasma membrane"/>
    <property type="evidence" value="ECO:0007669"/>
    <property type="project" value="UniProtKB-SubCell"/>
</dbReference>
<dbReference type="Proteomes" id="UP000254387">
    <property type="component" value="Unassembled WGS sequence"/>
</dbReference>
<feature type="transmembrane region" description="Helical" evidence="8">
    <location>
        <begin position="106"/>
        <end position="124"/>
    </location>
</feature>
<comment type="similarity">
    <text evidence="6">Belongs to the YccS/YhfK family.</text>
</comment>
<dbReference type="PANTHER" id="PTHR30509:SF9">
    <property type="entry name" value="MULTIDRUG RESISTANCE PROTEIN MDTO"/>
    <property type="match status" value="1"/>
</dbReference>
<feature type="transmembrane region" description="Helical" evidence="8">
    <location>
        <begin position="182"/>
        <end position="202"/>
    </location>
</feature>
<evidence type="ECO:0000256" key="7">
    <source>
        <dbReference type="SAM" id="MobiDB-lite"/>
    </source>
</evidence>
<keyword evidence="5 8" id="KW-0472">Membrane</keyword>
<evidence type="ECO:0000313" key="10">
    <source>
        <dbReference type="EMBL" id="STV52017.1"/>
    </source>
</evidence>
<dbReference type="PANTHER" id="PTHR30509">
    <property type="entry name" value="P-HYDROXYBENZOIC ACID EFFLUX PUMP SUBUNIT-RELATED"/>
    <property type="match status" value="1"/>
</dbReference>
<evidence type="ECO:0000256" key="3">
    <source>
        <dbReference type="ARBA" id="ARBA00022692"/>
    </source>
</evidence>
<feature type="region of interest" description="Disordered" evidence="7">
    <location>
        <begin position="241"/>
        <end position="340"/>
    </location>
</feature>
<evidence type="ECO:0000256" key="8">
    <source>
        <dbReference type="SAM" id="Phobius"/>
    </source>
</evidence>
<feature type="transmembrane region" description="Helical" evidence="8">
    <location>
        <begin position="214"/>
        <end position="232"/>
    </location>
</feature>
<accession>A0A378BTG0</accession>
<feature type="compositionally biased region" description="Basic and acidic residues" evidence="7">
    <location>
        <begin position="298"/>
        <end position="314"/>
    </location>
</feature>
<keyword evidence="4 8" id="KW-1133">Transmembrane helix</keyword>
<feature type="transmembrane region" description="Helical" evidence="8">
    <location>
        <begin position="81"/>
        <end position="100"/>
    </location>
</feature>
<evidence type="ECO:0000256" key="6">
    <source>
        <dbReference type="ARBA" id="ARBA00043993"/>
    </source>
</evidence>
<reference evidence="10 11" key="1">
    <citation type="submission" date="2018-06" db="EMBL/GenBank/DDBJ databases">
        <authorList>
            <consortium name="Pathogen Informatics"/>
            <person name="Doyle S."/>
        </authorList>
    </citation>
    <scope>NUCLEOTIDE SEQUENCE [LARGE SCALE GENOMIC DNA]</scope>
    <source>
        <strain evidence="10 11">NCTC5053</strain>
    </source>
</reference>
<dbReference type="Pfam" id="PF13515">
    <property type="entry name" value="FUSC_2"/>
    <property type="match status" value="1"/>
</dbReference>
<feature type="domain" description="Integral membrane bound transporter" evidence="9">
    <location>
        <begin position="95"/>
        <end position="226"/>
    </location>
</feature>
<feature type="transmembrane region" description="Helical" evidence="8">
    <location>
        <begin position="157"/>
        <end position="175"/>
    </location>
</feature>
<protein>
    <submittedName>
        <fullName evidence="10">Tripartite multidrug resistance system membrane fusion protein</fullName>
    </submittedName>
</protein>
<comment type="subcellular location">
    <subcellularLocation>
        <location evidence="1">Cell membrane</location>
        <topology evidence="1">Multi-pass membrane protein</topology>
    </subcellularLocation>
</comment>
<evidence type="ECO:0000256" key="4">
    <source>
        <dbReference type="ARBA" id="ARBA00022989"/>
    </source>
</evidence>
<sequence length="340" mass="36405">MTIASSCRRQAVLQLKNALSEGPFDGAIPPLTLSGRGVNRAVLQEMATTLQRLAQGEPVALPQGEVEKAPLLAPDAWRNPAYLHFALKTLLATLICYVFYTAADWQGLHTIMLSCVIVAQPGLGATMQKTWLRIGGALLASLLALLLIVFVQPWTDSLTGLLAMSLPVLALAAWIAAGSERIAYAGIQIGFTFALAFLSWFAPLTNLTELRDRVLGILLGVLVSSIVHLYLWPDSEAPQLKNPPCGTLSPAGGLPRRPEGGGSAGSPACRLHRQRSADPPGLRRTAGHVCSPLAPGERLADARHPRPGRGDRPPQRRLPTQRRAGRPDPGPLRRTAAALR</sequence>
<keyword evidence="2" id="KW-1003">Cell membrane</keyword>
<proteinExistence type="inferred from homology"/>
<dbReference type="InterPro" id="IPR049453">
    <property type="entry name" value="Memb_transporter_dom"/>
</dbReference>
<keyword evidence="3 8" id="KW-0812">Transmembrane</keyword>
<name>A0A378BTG0_KLEPN</name>
<evidence type="ECO:0000256" key="1">
    <source>
        <dbReference type="ARBA" id="ARBA00004651"/>
    </source>
</evidence>
<evidence type="ECO:0000313" key="11">
    <source>
        <dbReference type="Proteomes" id="UP000254387"/>
    </source>
</evidence>